<evidence type="ECO:0000313" key="2">
    <source>
        <dbReference type="Proteomes" id="UP000006262"/>
    </source>
</evidence>
<dbReference type="SUPFAM" id="SSF48452">
    <property type="entry name" value="TPR-like"/>
    <property type="match status" value="1"/>
</dbReference>
<dbReference type="EMBL" id="AGZN01000014">
    <property type="protein sequence ID" value="EKN28775.1"/>
    <property type="molecule type" value="Genomic_DNA"/>
</dbReference>
<evidence type="ECO:0000313" key="1">
    <source>
        <dbReference type="EMBL" id="EKN28775.1"/>
    </source>
</evidence>
<dbReference type="RefSeq" id="WP_005864502.1">
    <property type="nucleotide sequence ID" value="NZ_JH976487.1"/>
</dbReference>
<dbReference type="Gene3D" id="1.25.40.390">
    <property type="match status" value="1"/>
</dbReference>
<organism evidence="1 2">
    <name type="scientific">Parabacteroides distasonis CL09T03C24</name>
    <dbReference type="NCBI Taxonomy" id="999417"/>
    <lineage>
        <taxon>Bacteria</taxon>
        <taxon>Pseudomonadati</taxon>
        <taxon>Bacteroidota</taxon>
        <taxon>Bacteroidia</taxon>
        <taxon>Bacteroidales</taxon>
        <taxon>Tannerellaceae</taxon>
        <taxon>Parabacteroides</taxon>
    </lineage>
</organism>
<dbReference type="Proteomes" id="UP000006262">
    <property type="component" value="Unassembled WGS sequence"/>
</dbReference>
<sequence length="128" mass="15002">MRQFAQFPNGTALYNQYLTQTAIDRYLTENPFNASKALEQINTQYWINCFCDEYETFANWRRSGYPELKSTYDPANPYPNADTNGEIPRRFRYPSKESQDNAANYEVAVSRLSGSDHFSSRIWWDVAK</sequence>
<dbReference type="Pfam" id="PF12741">
    <property type="entry name" value="SusD-like"/>
    <property type="match status" value="1"/>
</dbReference>
<dbReference type="InterPro" id="IPR011990">
    <property type="entry name" value="TPR-like_helical_dom_sf"/>
</dbReference>
<reference evidence="1 2" key="1">
    <citation type="submission" date="2012-02" db="EMBL/GenBank/DDBJ databases">
        <title>The Genome Sequence of Parabacteroides distasonis CL09T03C24.</title>
        <authorList>
            <consortium name="The Broad Institute Genome Sequencing Platform"/>
            <person name="Earl A."/>
            <person name="Ward D."/>
            <person name="Feldgarden M."/>
            <person name="Gevers D."/>
            <person name="Zitomersky N.L."/>
            <person name="Coyne M.J."/>
            <person name="Comstock L.E."/>
            <person name="Young S.K."/>
            <person name="Zeng Q."/>
            <person name="Gargeya S."/>
            <person name="Fitzgerald M."/>
            <person name="Haas B."/>
            <person name="Abouelleil A."/>
            <person name="Alvarado L."/>
            <person name="Arachchi H.M."/>
            <person name="Berlin A."/>
            <person name="Chapman S.B."/>
            <person name="Gearin G."/>
            <person name="Goldberg J."/>
            <person name="Griggs A."/>
            <person name="Gujja S."/>
            <person name="Hansen M."/>
            <person name="Heiman D."/>
            <person name="Howarth C."/>
            <person name="Larimer J."/>
            <person name="Lui A."/>
            <person name="MacDonald P.J.P."/>
            <person name="McCowen C."/>
            <person name="Montmayeur A."/>
            <person name="Murphy C."/>
            <person name="Neiman D."/>
            <person name="Pearson M."/>
            <person name="Priest M."/>
            <person name="Roberts A."/>
            <person name="Saif S."/>
            <person name="Shea T."/>
            <person name="Sisk P."/>
            <person name="Stolte C."/>
            <person name="Sykes S."/>
            <person name="Wortman J."/>
            <person name="Nusbaum C."/>
            <person name="Birren B."/>
        </authorList>
    </citation>
    <scope>NUCLEOTIDE SEQUENCE [LARGE SCALE GENOMIC DNA]</scope>
    <source>
        <strain evidence="1 2">CL09T03C24</strain>
    </source>
</reference>
<evidence type="ECO:0008006" key="3">
    <source>
        <dbReference type="Google" id="ProtNLM"/>
    </source>
</evidence>
<accession>A0AAD2TRC7</accession>
<dbReference type="InterPro" id="IPR024302">
    <property type="entry name" value="SusD-like"/>
</dbReference>
<gene>
    <name evidence="1" type="ORF">HMPREF1059_01560</name>
</gene>
<protein>
    <recommendedName>
        <fullName evidence="3">SusD/RagB family nutrient-binding outer membrane lipoprotein</fullName>
    </recommendedName>
</protein>
<proteinExistence type="predicted"/>
<name>A0AAD2TRC7_PARDI</name>
<dbReference type="AlphaFoldDB" id="A0AAD2TRC7"/>
<comment type="caution">
    <text evidence="1">The sequence shown here is derived from an EMBL/GenBank/DDBJ whole genome shotgun (WGS) entry which is preliminary data.</text>
</comment>